<accession>A0A0F9EDR7</accession>
<sequence>MSRPKNKFREKAKKAGEIKYFDPRPCSRGHVTDRYVSTYKCVECNKEYLNQRYKTNEEYREKHKQTSKEYHKRIGTKWYHENKEKAAVQNKIWREAHKEEFKEYCTNWRRNNLAKLTKNAAAYRAQKLQATPKWANYDKIQEIYDEAHLLTEQTGITHTVDHYYPLVSEVICGLHVETNLQILTLSKNSSKSNSVPD</sequence>
<dbReference type="EMBL" id="LAZR01025337">
    <property type="protein sequence ID" value="KKL72228.1"/>
    <property type="molecule type" value="Genomic_DNA"/>
</dbReference>
<organism evidence="1">
    <name type="scientific">marine sediment metagenome</name>
    <dbReference type="NCBI Taxonomy" id="412755"/>
    <lineage>
        <taxon>unclassified sequences</taxon>
        <taxon>metagenomes</taxon>
        <taxon>ecological metagenomes</taxon>
    </lineage>
</organism>
<gene>
    <name evidence="1" type="ORF">LCGC14_2087040</name>
</gene>
<dbReference type="AlphaFoldDB" id="A0A0F9EDR7"/>
<reference evidence="1" key="1">
    <citation type="journal article" date="2015" name="Nature">
        <title>Complex archaea that bridge the gap between prokaryotes and eukaryotes.</title>
        <authorList>
            <person name="Spang A."/>
            <person name="Saw J.H."/>
            <person name="Jorgensen S.L."/>
            <person name="Zaremba-Niedzwiedzka K."/>
            <person name="Martijn J."/>
            <person name="Lind A.E."/>
            <person name="van Eijk R."/>
            <person name="Schleper C."/>
            <person name="Guy L."/>
            <person name="Ettema T.J."/>
        </authorList>
    </citation>
    <scope>NUCLEOTIDE SEQUENCE</scope>
</reference>
<proteinExistence type="predicted"/>
<evidence type="ECO:0000313" key="1">
    <source>
        <dbReference type="EMBL" id="KKL72228.1"/>
    </source>
</evidence>
<name>A0A0F9EDR7_9ZZZZ</name>
<comment type="caution">
    <text evidence="1">The sequence shown here is derived from an EMBL/GenBank/DDBJ whole genome shotgun (WGS) entry which is preliminary data.</text>
</comment>
<protein>
    <submittedName>
        <fullName evidence="1">Uncharacterized protein</fullName>
    </submittedName>
</protein>